<dbReference type="AlphaFoldDB" id="A0A0C3JD58"/>
<name>A0A0C3JD58_PISTI</name>
<sequence length="67" mass="7109">MGSAVSLGLNLYEIDRLGATEAPSRRWLCLRVIRIAISPVSAAPPPAGGVSPTALVRWRLQGSLRPS</sequence>
<gene>
    <name evidence="1" type="ORF">M404DRAFT_998443</name>
</gene>
<dbReference type="EMBL" id="KN831961">
    <property type="protein sequence ID" value="KIO07003.1"/>
    <property type="molecule type" value="Genomic_DNA"/>
</dbReference>
<proteinExistence type="predicted"/>
<evidence type="ECO:0000313" key="2">
    <source>
        <dbReference type="Proteomes" id="UP000054217"/>
    </source>
</evidence>
<dbReference type="HOGENOM" id="CLU_2813423_0_0_1"/>
<organism evidence="1 2">
    <name type="scientific">Pisolithus tinctorius Marx 270</name>
    <dbReference type="NCBI Taxonomy" id="870435"/>
    <lineage>
        <taxon>Eukaryota</taxon>
        <taxon>Fungi</taxon>
        <taxon>Dikarya</taxon>
        <taxon>Basidiomycota</taxon>
        <taxon>Agaricomycotina</taxon>
        <taxon>Agaricomycetes</taxon>
        <taxon>Agaricomycetidae</taxon>
        <taxon>Boletales</taxon>
        <taxon>Sclerodermatineae</taxon>
        <taxon>Pisolithaceae</taxon>
        <taxon>Pisolithus</taxon>
    </lineage>
</organism>
<dbReference type="Proteomes" id="UP000054217">
    <property type="component" value="Unassembled WGS sequence"/>
</dbReference>
<reference evidence="2" key="2">
    <citation type="submission" date="2015-01" db="EMBL/GenBank/DDBJ databases">
        <title>Evolutionary Origins and Diversification of the Mycorrhizal Mutualists.</title>
        <authorList>
            <consortium name="DOE Joint Genome Institute"/>
            <consortium name="Mycorrhizal Genomics Consortium"/>
            <person name="Kohler A."/>
            <person name="Kuo A."/>
            <person name="Nagy L.G."/>
            <person name="Floudas D."/>
            <person name="Copeland A."/>
            <person name="Barry K.W."/>
            <person name="Cichocki N."/>
            <person name="Veneault-Fourrey C."/>
            <person name="LaButti K."/>
            <person name="Lindquist E.A."/>
            <person name="Lipzen A."/>
            <person name="Lundell T."/>
            <person name="Morin E."/>
            <person name="Murat C."/>
            <person name="Riley R."/>
            <person name="Ohm R."/>
            <person name="Sun H."/>
            <person name="Tunlid A."/>
            <person name="Henrissat B."/>
            <person name="Grigoriev I.V."/>
            <person name="Hibbett D.S."/>
            <person name="Martin F."/>
        </authorList>
    </citation>
    <scope>NUCLEOTIDE SEQUENCE [LARGE SCALE GENOMIC DNA]</scope>
    <source>
        <strain evidence="2">Marx 270</strain>
    </source>
</reference>
<dbReference type="InParanoid" id="A0A0C3JD58"/>
<reference evidence="1 2" key="1">
    <citation type="submission" date="2014-04" db="EMBL/GenBank/DDBJ databases">
        <authorList>
            <consortium name="DOE Joint Genome Institute"/>
            <person name="Kuo A."/>
            <person name="Kohler A."/>
            <person name="Costa M.D."/>
            <person name="Nagy L.G."/>
            <person name="Floudas D."/>
            <person name="Copeland A."/>
            <person name="Barry K.W."/>
            <person name="Cichocki N."/>
            <person name="Veneault-Fourrey C."/>
            <person name="LaButti K."/>
            <person name="Lindquist E.A."/>
            <person name="Lipzen A."/>
            <person name="Lundell T."/>
            <person name="Morin E."/>
            <person name="Murat C."/>
            <person name="Sun H."/>
            <person name="Tunlid A."/>
            <person name="Henrissat B."/>
            <person name="Grigoriev I.V."/>
            <person name="Hibbett D.S."/>
            <person name="Martin F."/>
            <person name="Nordberg H.P."/>
            <person name="Cantor M.N."/>
            <person name="Hua S.X."/>
        </authorList>
    </citation>
    <scope>NUCLEOTIDE SEQUENCE [LARGE SCALE GENOMIC DNA]</scope>
    <source>
        <strain evidence="1 2">Marx 270</strain>
    </source>
</reference>
<keyword evidence="2" id="KW-1185">Reference proteome</keyword>
<accession>A0A0C3JD58</accession>
<evidence type="ECO:0000313" key="1">
    <source>
        <dbReference type="EMBL" id="KIO07003.1"/>
    </source>
</evidence>
<protein>
    <submittedName>
        <fullName evidence="1">Uncharacterized protein</fullName>
    </submittedName>
</protein>